<proteinExistence type="predicted"/>
<sequence>MLPSAPDSEDGLPQVFIDFKRKCETGKATPLTSFPLSKADYTRLHDKIQATFRHFDYDPQLEHISIRMPPALHDLFIREFGLAVLDAVREVGRQNEQARAFTESINNALSSSVFMIDGDNQWEQQPDAQFEHDEADCSGLVVEVTLTQNAGHLRKIAHQYIYHTDEDIKMVLCFDLNSDKESTISVWKPVFYPDPNSDVPKMEIEQVVQTQACYPFRDADRSPVPGALTLHLHDFAPDTLCQGCPNLPLPISYHDMSDMMAKAERSMELRKRRKDRTPKRITKRRYVETSEDKMGTEDEKRCSQEADNANGKEGGDNGVYKPQES</sequence>
<dbReference type="VEuPathDB" id="FungiDB:FOZG_13583"/>
<comment type="caution">
    <text evidence="2">The sequence shown here is derived from an EMBL/GenBank/DDBJ whole genome shotgun (WGS) entry which is preliminary data.</text>
</comment>
<dbReference type="VEuPathDB" id="FungiDB:FOIG_12682"/>
<dbReference type="VEuPathDB" id="FungiDB:FOXG_12429"/>
<dbReference type="VEuPathDB" id="FungiDB:FOC1_g10001948"/>
<evidence type="ECO:0000313" key="2">
    <source>
        <dbReference type="EMBL" id="RKK74777.1"/>
    </source>
</evidence>
<dbReference type="AlphaFoldDB" id="A0A420N391"/>
<feature type="compositionally biased region" description="Basic residues" evidence="1">
    <location>
        <begin position="270"/>
        <end position="284"/>
    </location>
</feature>
<dbReference type="Proteomes" id="UP000285084">
    <property type="component" value="Unassembled WGS sequence"/>
</dbReference>
<protein>
    <submittedName>
        <fullName evidence="2">Uncharacterized protein</fullName>
    </submittedName>
</protein>
<name>A0A420N391_FUSOX</name>
<evidence type="ECO:0000313" key="3">
    <source>
        <dbReference type="Proteomes" id="UP000285084"/>
    </source>
</evidence>
<feature type="compositionally biased region" description="Basic and acidic residues" evidence="1">
    <location>
        <begin position="285"/>
        <end position="304"/>
    </location>
</feature>
<organism evidence="2 3">
    <name type="scientific">Fusarium oxysporum</name>
    <name type="common">Fusarium vascular wilt</name>
    <dbReference type="NCBI Taxonomy" id="5507"/>
    <lineage>
        <taxon>Eukaryota</taxon>
        <taxon>Fungi</taxon>
        <taxon>Dikarya</taxon>
        <taxon>Ascomycota</taxon>
        <taxon>Pezizomycotina</taxon>
        <taxon>Sordariomycetes</taxon>
        <taxon>Hypocreomycetidae</taxon>
        <taxon>Hypocreales</taxon>
        <taxon>Nectriaceae</taxon>
        <taxon>Fusarium</taxon>
        <taxon>Fusarium oxysporum species complex</taxon>
    </lineage>
</organism>
<dbReference type="VEuPathDB" id="FungiDB:FOC4_g10001905"/>
<accession>A0A420N391</accession>
<evidence type="ECO:0000256" key="1">
    <source>
        <dbReference type="SAM" id="MobiDB-lite"/>
    </source>
</evidence>
<gene>
    <name evidence="2" type="ORF">BFJ69_g8213</name>
</gene>
<dbReference type="VEuPathDB" id="FungiDB:HZS61_007334"/>
<feature type="region of interest" description="Disordered" evidence="1">
    <location>
        <begin position="263"/>
        <end position="325"/>
    </location>
</feature>
<dbReference type="EMBL" id="MRCX01000068">
    <property type="protein sequence ID" value="RKK74777.1"/>
    <property type="molecule type" value="Genomic_DNA"/>
</dbReference>
<dbReference type="VEuPathDB" id="FungiDB:FOMG_19644"/>
<reference evidence="2 3" key="1">
    <citation type="journal article" date="2018" name="Sci. Rep.">
        <title>Characterisation of pathogen-specific regions and novel effector candidates in Fusarium oxysporum f. sp. cepae.</title>
        <authorList>
            <person name="Armitage A.D."/>
            <person name="Taylor A."/>
            <person name="Sobczyk M.K."/>
            <person name="Baxter L."/>
            <person name="Greenfield B.P."/>
            <person name="Bates H.J."/>
            <person name="Wilson F."/>
            <person name="Jackson A.C."/>
            <person name="Ott S."/>
            <person name="Harrison R.J."/>
            <person name="Clarkson J.P."/>
        </authorList>
    </citation>
    <scope>NUCLEOTIDE SEQUENCE [LARGE SCALE GENOMIC DNA]</scope>
    <source>
        <strain evidence="2 3">Fo_A13</strain>
    </source>
</reference>